<keyword evidence="2" id="KW-0813">Transport</keyword>
<dbReference type="InterPro" id="IPR000383">
    <property type="entry name" value="Xaa-Pro-like_dom"/>
</dbReference>
<dbReference type="Pfam" id="PF08530">
    <property type="entry name" value="PepX_C"/>
    <property type="match status" value="1"/>
</dbReference>
<dbReference type="EMBL" id="VIGW01000008">
    <property type="protein sequence ID" value="TWS18613.1"/>
    <property type="molecule type" value="Genomic_DNA"/>
</dbReference>
<dbReference type="SUPFAM" id="SSF53474">
    <property type="entry name" value="alpha/beta-Hydrolases"/>
    <property type="match status" value="1"/>
</dbReference>
<dbReference type="Gene3D" id="3.40.50.1820">
    <property type="entry name" value="alpha/beta hydrolase"/>
    <property type="match status" value="1"/>
</dbReference>
<dbReference type="PROSITE" id="PS50893">
    <property type="entry name" value="ABC_TRANSPORTER_2"/>
    <property type="match status" value="1"/>
</dbReference>
<dbReference type="InterPro" id="IPR003593">
    <property type="entry name" value="AAA+_ATPase"/>
</dbReference>
<dbReference type="Gene3D" id="3.40.50.300">
    <property type="entry name" value="P-loop containing nucleotide triphosphate hydrolases"/>
    <property type="match status" value="1"/>
</dbReference>
<keyword evidence="5" id="KW-0067">ATP-binding</keyword>
<dbReference type="PROSITE" id="PS00211">
    <property type="entry name" value="ABC_TRANSPORTER_1"/>
    <property type="match status" value="1"/>
</dbReference>
<keyword evidence="4 8" id="KW-0378">Hydrolase</keyword>
<keyword evidence="9" id="KW-1185">Reference proteome</keyword>
<evidence type="ECO:0000256" key="5">
    <source>
        <dbReference type="ARBA" id="ARBA00022840"/>
    </source>
</evidence>
<dbReference type="Pfam" id="PF02129">
    <property type="entry name" value="Peptidase_S15"/>
    <property type="match status" value="1"/>
</dbReference>
<dbReference type="InterPro" id="IPR013736">
    <property type="entry name" value="Xaa-Pro_dipept_C"/>
</dbReference>
<protein>
    <submittedName>
        <fullName evidence="8">Alpha/beta fold hydrolase</fullName>
    </submittedName>
</protein>
<dbReference type="SUPFAM" id="SSF49785">
    <property type="entry name" value="Galactose-binding domain-like"/>
    <property type="match status" value="1"/>
</dbReference>
<dbReference type="InterPro" id="IPR003439">
    <property type="entry name" value="ABC_transporter-like_ATP-bd"/>
</dbReference>
<feature type="domain" description="ABC transporter" evidence="7">
    <location>
        <begin position="602"/>
        <end position="831"/>
    </location>
</feature>
<evidence type="ECO:0000256" key="3">
    <source>
        <dbReference type="ARBA" id="ARBA00022741"/>
    </source>
</evidence>
<keyword evidence="6" id="KW-0812">Transmembrane</keyword>
<evidence type="ECO:0000259" key="7">
    <source>
        <dbReference type="PROSITE" id="PS50893"/>
    </source>
</evidence>
<comment type="caution">
    <text evidence="8">The sequence shown here is derived from an EMBL/GenBank/DDBJ whole genome shotgun (WGS) entry which is preliminary data.</text>
</comment>
<dbReference type="OrthoDB" id="9804819at2"/>
<dbReference type="GO" id="GO:0005524">
    <property type="term" value="F:ATP binding"/>
    <property type="evidence" value="ECO:0007669"/>
    <property type="project" value="UniProtKB-KW"/>
</dbReference>
<dbReference type="GO" id="GO:0016887">
    <property type="term" value="F:ATP hydrolysis activity"/>
    <property type="evidence" value="ECO:0007669"/>
    <property type="project" value="InterPro"/>
</dbReference>
<dbReference type="InterPro" id="IPR017871">
    <property type="entry name" value="ABC_transporter-like_CS"/>
</dbReference>
<dbReference type="InterPro" id="IPR029058">
    <property type="entry name" value="AB_hydrolase_fold"/>
</dbReference>
<evidence type="ECO:0000256" key="2">
    <source>
        <dbReference type="ARBA" id="ARBA00022448"/>
    </source>
</evidence>
<dbReference type="Gene3D" id="2.60.120.260">
    <property type="entry name" value="Galactose-binding domain-like"/>
    <property type="match status" value="1"/>
</dbReference>
<dbReference type="Pfam" id="PF00005">
    <property type="entry name" value="ABC_tran"/>
    <property type="match status" value="1"/>
</dbReference>
<dbReference type="SUPFAM" id="SSF52540">
    <property type="entry name" value="P-loop containing nucleoside triphosphate hydrolases"/>
    <property type="match status" value="1"/>
</dbReference>
<reference evidence="8 9" key="1">
    <citation type="submission" date="2019-06" db="EMBL/GenBank/DDBJ databases">
        <title>Tsukamurella conjunctivitidis sp. nov., Tsukamurella assacharolytica sp. nov. and Tsukamurella sputae sp. nov. isolated from patients with conjunctivitis, bacteraemia (lymphoma) and respiratory infection (sputum) in Hong Kong.</title>
        <authorList>
            <person name="Teng J.L.L."/>
            <person name="Lee H.H."/>
            <person name="Fong J.Y.H."/>
            <person name="Fok K.M.N."/>
            <person name="Lau S.K.P."/>
            <person name="Woo P.C.Y."/>
        </authorList>
    </citation>
    <scope>NUCLEOTIDE SEQUENCE [LARGE SCALE GENOMIC DNA]</scope>
    <source>
        <strain evidence="8 9">HKU71</strain>
    </source>
</reference>
<name>A0A5C5R8F7_9ACTN</name>
<evidence type="ECO:0000256" key="4">
    <source>
        <dbReference type="ARBA" id="ARBA00022801"/>
    </source>
</evidence>
<dbReference type="AlphaFoldDB" id="A0A5C5R8F7"/>
<dbReference type="SMART" id="SM00939">
    <property type="entry name" value="PepX_C"/>
    <property type="match status" value="1"/>
</dbReference>
<proteinExistence type="inferred from homology"/>
<dbReference type="InterPro" id="IPR008979">
    <property type="entry name" value="Galactose-bd-like_sf"/>
</dbReference>
<dbReference type="SMART" id="SM00382">
    <property type="entry name" value="AAA"/>
    <property type="match status" value="1"/>
</dbReference>
<evidence type="ECO:0000313" key="8">
    <source>
        <dbReference type="EMBL" id="TWS18613.1"/>
    </source>
</evidence>
<feature type="transmembrane region" description="Helical" evidence="6">
    <location>
        <begin position="42"/>
        <end position="63"/>
    </location>
</feature>
<evidence type="ECO:0000313" key="9">
    <source>
        <dbReference type="Proteomes" id="UP000317291"/>
    </source>
</evidence>
<organism evidence="8 9">
    <name type="scientific">Tsukamurella asaccharolytica</name>
    <dbReference type="NCBI Taxonomy" id="2592067"/>
    <lineage>
        <taxon>Bacteria</taxon>
        <taxon>Bacillati</taxon>
        <taxon>Actinomycetota</taxon>
        <taxon>Actinomycetes</taxon>
        <taxon>Mycobacteriales</taxon>
        <taxon>Tsukamurellaceae</taxon>
        <taxon>Tsukamurella</taxon>
    </lineage>
</organism>
<dbReference type="GO" id="GO:0008239">
    <property type="term" value="F:dipeptidyl-peptidase activity"/>
    <property type="evidence" value="ECO:0007669"/>
    <property type="project" value="InterPro"/>
</dbReference>
<evidence type="ECO:0000256" key="1">
    <source>
        <dbReference type="ARBA" id="ARBA00005417"/>
    </source>
</evidence>
<accession>A0A5C5R8F7</accession>
<gene>
    <name evidence="8" type="ORF">FK529_14985</name>
</gene>
<keyword evidence="6" id="KW-1133">Transmembrane helix</keyword>
<dbReference type="InterPro" id="IPR027417">
    <property type="entry name" value="P-loop_NTPase"/>
</dbReference>
<dbReference type="PANTHER" id="PTHR43335:SF4">
    <property type="entry name" value="ABC TRANSPORTER, ATP-BINDING PROTEIN"/>
    <property type="match status" value="1"/>
</dbReference>
<comment type="similarity">
    <text evidence="1">Belongs to the ABC transporter superfamily.</text>
</comment>
<evidence type="ECO:0000256" key="6">
    <source>
        <dbReference type="SAM" id="Phobius"/>
    </source>
</evidence>
<dbReference type="PANTHER" id="PTHR43335">
    <property type="entry name" value="ABC TRANSPORTER, ATP-BINDING PROTEIN"/>
    <property type="match status" value="1"/>
</dbReference>
<sequence>MAYRKVFFAVGGIRAAASADERTYPGRVPPPRALRGATARPLVTGAALVAVLIILAACGLAGASGTPSFQRTDQTIDGAGVRLDTSFFRPDGATPAPAVLLAHGFGGSKEDVRDEAEQLAGRGYAVLTYTARGFGKSTGLVGLDSPDAEVADARKLLDWLAARPDVQQDRPGDPRVGVAGGSYGGALALLLAGRDPRVDAIAPRITYWDLEQALFPGGVYKKQWAGILFAMGGGCARFEPAVCEMYTRVAQGGAVTDADRALLAARSPATVGADIRVPTYLAQGELDSLFPLEHADAAARRIAANGAPVAVDWIAGGHDAGSAEDARVNARTTEWFDRYLKGEDAPVVPAFQVSRSGGVDRESGERTIRASSTDTYPGLGGTITRTVELPRTPQQAENPAGGAPPSISGVPGLGGLASSAAALGAAGLSRDLPAQAAIVDSEPLSEPVTVTGGPTVTIRVDSAAPEAVLFAKLYDVSPEGTQTLPQQLAAPIRIPVTGGSATATIRLPVIDHEFAAGHRMRLALATTDLAYLSPNAPATHTITATGPLTVPEVPALKTAPAPLPTWVWVLPLVALGIAAAVLLVRRPRGAPPVDPDLADVALQVSGLSKKYAGGDGYSVRDVTFRVDRGQVLGLLGPNGAGKTTTLRMLMGLITPDEGEIRVFGHAIRPGAPVLSRVGAFVEGAGFLPHLSGRANLDLYWRATGRPADQAHLEEALEIADLGSALQRPVRTYSQGMRQRLAIAQAMLGLPDVLVLDEPTNGLDPSQIREMRAAIVRYGATGRTVIVSSHLLAEVEQTCTHVVVLRRGELIAAGTVDEIVQAGEDGGSRTLEDAFLQLTGDEA</sequence>
<keyword evidence="3" id="KW-0547">Nucleotide-binding</keyword>
<dbReference type="Proteomes" id="UP000317291">
    <property type="component" value="Unassembled WGS sequence"/>
</dbReference>
<keyword evidence="6" id="KW-0472">Membrane</keyword>